<feature type="non-terminal residue" evidence="1">
    <location>
        <position position="1"/>
    </location>
</feature>
<accession>A0A429MQS5</accession>
<sequence length="48" mass="5145">GNSLATIVVAKWVGALDKDKLNDALNNPDEVDRKMLAPKNPQVAEGLD</sequence>
<evidence type="ECO:0000313" key="2">
    <source>
        <dbReference type="Proteomes" id="UP000280073"/>
    </source>
</evidence>
<name>A0A429MQS5_ACIBA</name>
<protein>
    <submittedName>
        <fullName evidence="1">Dicarboxylate/amino acid:cation symporter</fullName>
    </submittedName>
</protein>
<dbReference type="AlphaFoldDB" id="A0A429MQS5"/>
<gene>
    <name evidence="1" type="ORF">EA686_10455</name>
</gene>
<reference evidence="1 2" key="1">
    <citation type="submission" date="2018-10" db="EMBL/GenBank/DDBJ databases">
        <title>GWAS and RNA-Seq identify cryptic mechanisms of antimicrobial resistance in Acinetobacter baumannii.</title>
        <authorList>
            <person name="Sahl J.W."/>
        </authorList>
    </citation>
    <scope>NUCLEOTIDE SEQUENCE [LARGE SCALE GENOMIC DNA]</scope>
    <source>
        <strain evidence="1 2">TG28175</strain>
    </source>
</reference>
<proteinExistence type="predicted"/>
<evidence type="ECO:0000313" key="1">
    <source>
        <dbReference type="EMBL" id="RSR57338.1"/>
    </source>
</evidence>
<comment type="caution">
    <text evidence="1">The sequence shown here is derived from an EMBL/GenBank/DDBJ whole genome shotgun (WGS) entry which is preliminary data.</text>
</comment>
<organism evidence="1 2">
    <name type="scientific">Acinetobacter baumannii</name>
    <dbReference type="NCBI Taxonomy" id="470"/>
    <lineage>
        <taxon>Bacteria</taxon>
        <taxon>Pseudomonadati</taxon>
        <taxon>Pseudomonadota</taxon>
        <taxon>Gammaproteobacteria</taxon>
        <taxon>Moraxellales</taxon>
        <taxon>Moraxellaceae</taxon>
        <taxon>Acinetobacter</taxon>
        <taxon>Acinetobacter calcoaceticus/baumannii complex</taxon>
    </lineage>
</organism>
<dbReference type="Proteomes" id="UP000280073">
    <property type="component" value="Unassembled WGS sequence"/>
</dbReference>
<dbReference type="EMBL" id="RFDI01000488">
    <property type="protein sequence ID" value="RSR57338.1"/>
    <property type="molecule type" value="Genomic_DNA"/>
</dbReference>